<dbReference type="EC" id="2.3.1.-" evidence="2"/>
<dbReference type="PANTHER" id="PTHR13355:SF11">
    <property type="entry name" value="GLUCOSAMINE 6-PHOSPHATE N-ACETYLTRANSFERASE"/>
    <property type="match status" value="1"/>
</dbReference>
<evidence type="ECO:0000259" key="1">
    <source>
        <dbReference type="PROSITE" id="PS51186"/>
    </source>
</evidence>
<dbReference type="GO" id="GO:0016746">
    <property type="term" value="F:acyltransferase activity"/>
    <property type="evidence" value="ECO:0007669"/>
    <property type="project" value="UniProtKB-KW"/>
</dbReference>
<dbReference type="PANTHER" id="PTHR13355">
    <property type="entry name" value="GLUCOSAMINE 6-PHOSPHATE N-ACETYLTRANSFERASE"/>
    <property type="match status" value="1"/>
</dbReference>
<proteinExistence type="predicted"/>
<gene>
    <name evidence="2" type="ORF">LMS43_11535</name>
</gene>
<dbReference type="RefSeq" id="WP_266123073.1">
    <property type="nucleotide sequence ID" value="NZ_JAJHNU010000003.1"/>
</dbReference>
<dbReference type="Proteomes" id="UP001168613">
    <property type="component" value="Unassembled WGS sequence"/>
</dbReference>
<keyword evidence="3" id="KW-1185">Reference proteome</keyword>
<dbReference type="InterPro" id="IPR039143">
    <property type="entry name" value="GNPNAT1-like"/>
</dbReference>
<reference evidence="2" key="1">
    <citation type="submission" date="2021-11" db="EMBL/GenBank/DDBJ databases">
        <title>Draft genome sequence of Alcaligenes endophyticus type strain CCUG 75668T.</title>
        <authorList>
            <person name="Salva-Serra F."/>
            <person name="Duran R.E."/>
            <person name="Seeger M."/>
            <person name="Moore E.R.B."/>
            <person name="Jaen-Luchoro D."/>
        </authorList>
    </citation>
    <scope>NUCLEOTIDE SEQUENCE</scope>
    <source>
        <strain evidence="2">CCUG 75668</strain>
    </source>
</reference>
<comment type="caution">
    <text evidence="2">The sequence shown here is derived from an EMBL/GenBank/DDBJ whole genome shotgun (WGS) entry which is preliminary data.</text>
</comment>
<accession>A0ABT8EKV1</accession>
<feature type="domain" description="N-acetyltransferase" evidence="1">
    <location>
        <begin position="8"/>
        <end position="146"/>
    </location>
</feature>
<organism evidence="2 3">
    <name type="scientific">Alcaligenes endophyticus</name>
    <dbReference type="NCBI Taxonomy" id="1929088"/>
    <lineage>
        <taxon>Bacteria</taxon>
        <taxon>Pseudomonadati</taxon>
        <taxon>Pseudomonadota</taxon>
        <taxon>Betaproteobacteria</taxon>
        <taxon>Burkholderiales</taxon>
        <taxon>Alcaligenaceae</taxon>
        <taxon>Alcaligenes</taxon>
    </lineage>
</organism>
<sequence>MLNKENDVSVRCGGQQALLNDAMQVRVQVFVQEQGVPPEVEADDYDAVSVHVVVYSQQGKPVATGRLLPDGHIGRMAVLAGYRGQGLGALVLSHLLQHAQQRGQQHLQLSAQRHAKGFYERFGFVVQGHEYLDVGIPHVDMVLSLQELM</sequence>
<dbReference type="InterPro" id="IPR000182">
    <property type="entry name" value="GNAT_dom"/>
</dbReference>
<dbReference type="InterPro" id="IPR016181">
    <property type="entry name" value="Acyl_CoA_acyltransferase"/>
</dbReference>
<dbReference type="Pfam" id="PF13673">
    <property type="entry name" value="Acetyltransf_10"/>
    <property type="match status" value="1"/>
</dbReference>
<dbReference type="PROSITE" id="PS51186">
    <property type="entry name" value="GNAT"/>
    <property type="match status" value="1"/>
</dbReference>
<dbReference type="SUPFAM" id="SSF55729">
    <property type="entry name" value="Acyl-CoA N-acyltransferases (Nat)"/>
    <property type="match status" value="1"/>
</dbReference>
<keyword evidence="2" id="KW-0012">Acyltransferase</keyword>
<evidence type="ECO:0000313" key="2">
    <source>
        <dbReference type="EMBL" id="MDN4121919.1"/>
    </source>
</evidence>
<dbReference type="EMBL" id="JAJHNU010000003">
    <property type="protein sequence ID" value="MDN4121919.1"/>
    <property type="molecule type" value="Genomic_DNA"/>
</dbReference>
<dbReference type="Gene3D" id="3.40.630.30">
    <property type="match status" value="1"/>
</dbReference>
<evidence type="ECO:0000313" key="3">
    <source>
        <dbReference type="Proteomes" id="UP001168613"/>
    </source>
</evidence>
<dbReference type="CDD" id="cd04301">
    <property type="entry name" value="NAT_SF"/>
    <property type="match status" value="1"/>
</dbReference>
<protein>
    <submittedName>
        <fullName evidence="2">GNAT family N-acetyltransferase</fullName>
        <ecNumber evidence="2">2.3.1.-</ecNumber>
    </submittedName>
</protein>
<keyword evidence="2" id="KW-0808">Transferase</keyword>
<name>A0ABT8EKV1_9BURK</name>